<accession>A0A2T7CB39</accession>
<evidence type="ECO:0000313" key="2">
    <source>
        <dbReference type="Proteomes" id="UP000244336"/>
    </source>
</evidence>
<dbReference type="Proteomes" id="UP000244336">
    <property type="component" value="Chromosome 9"/>
</dbReference>
<dbReference type="Gramene" id="PUZ40548">
    <property type="protein sequence ID" value="PUZ40548"/>
    <property type="gene ID" value="GQ55_9G432700"/>
</dbReference>
<sequence length="68" mass="8020">MNLLRKRVLQYFYIIVYVDWLIDLKCVHQQLLLVAVTNQKHMVLGLFCTALEMCSSQQNKLMCDIISE</sequence>
<evidence type="ECO:0000313" key="1">
    <source>
        <dbReference type="EMBL" id="PUZ40548.1"/>
    </source>
</evidence>
<keyword evidence="2" id="KW-1185">Reference proteome</keyword>
<gene>
    <name evidence="1" type="ORF">GQ55_9G432700</name>
</gene>
<reference evidence="1 2" key="1">
    <citation type="submission" date="2018-04" db="EMBL/GenBank/DDBJ databases">
        <title>WGS assembly of Panicum hallii var. hallii HAL2.</title>
        <authorList>
            <person name="Lovell J."/>
            <person name="Jenkins J."/>
            <person name="Lowry D."/>
            <person name="Mamidi S."/>
            <person name="Sreedasyam A."/>
            <person name="Weng X."/>
            <person name="Barry K."/>
            <person name="Bonette J."/>
            <person name="Campitelli B."/>
            <person name="Daum C."/>
            <person name="Gordon S."/>
            <person name="Gould B."/>
            <person name="Lipzen A."/>
            <person name="MacQueen A."/>
            <person name="Palacio-Mejia J."/>
            <person name="Plott C."/>
            <person name="Shakirov E."/>
            <person name="Shu S."/>
            <person name="Yoshinaga Y."/>
            <person name="Zane M."/>
            <person name="Rokhsar D."/>
            <person name="Grimwood J."/>
            <person name="Schmutz J."/>
            <person name="Juenger T."/>
        </authorList>
    </citation>
    <scope>NUCLEOTIDE SEQUENCE [LARGE SCALE GENOMIC DNA]</scope>
    <source>
        <strain evidence="2">cv. HAL2</strain>
    </source>
</reference>
<dbReference type="EMBL" id="CM009757">
    <property type="protein sequence ID" value="PUZ40548.1"/>
    <property type="molecule type" value="Genomic_DNA"/>
</dbReference>
<organism evidence="1 2">
    <name type="scientific">Panicum hallii var. hallii</name>
    <dbReference type="NCBI Taxonomy" id="1504633"/>
    <lineage>
        <taxon>Eukaryota</taxon>
        <taxon>Viridiplantae</taxon>
        <taxon>Streptophyta</taxon>
        <taxon>Embryophyta</taxon>
        <taxon>Tracheophyta</taxon>
        <taxon>Spermatophyta</taxon>
        <taxon>Magnoliopsida</taxon>
        <taxon>Liliopsida</taxon>
        <taxon>Poales</taxon>
        <taxon>Poaceae</taxon>
        <taxon>PACMAD clade</taxon>
        <taxon>Panicoideae</taxon>
        <taxon>Panicodae</taxon>
        <taxon>Paniceae</taxon>
        <taxon>Panicinae</taxon>
        <taxon>Panicum</taxon>
        <taxon>Panicum sect. Panicum</taxon>
    </lineage>
</organism>
<proteinExistence type="predicted"/>
<dbReference type="AlphaFoldDB" id="A0A2T7CB39"/>
<protein>
    <submittedName>
        <fullName evidence="1">Uncharacterized protein</fullName>
    </submittedName>
</protein>
<name>A0A2T7CB39_9POAL</name>